<keyword evidence="2" id="KW-1185">Reference proteome</keyword>
<dbReference type="Pfam" id="PF06007">
    <property type="entry name" value="PhnJ"/>
    <property type="match status" value="1"/>
</dbReference>
<dbReference type="InterPro" id="IPR010306">
    <property type="entry name" value="PhnJ"/>
</dbReference>
<protein>
    <submittedName>
        <fullName evidence="1">Alpha-D-ribose 1-methylphosphonate 5-phosphate C-P lyase</fullName>
    </submittedName>
</protein>
<dbReference type="GO" id="GO:0016829">
    <property type="term" value="F:lyase activity"/>
    <property type="evidence" value="ECO:0007669"/>
    <property type="project" value="UniProtKB-KW"/>
</dbReference>
<accession>A0A1H6THF5</accession>
<dbReference type="RefSeq" id="WP_092168529.1">
    <property type="nucleotide sequence ID" value="NZ_FNZH01000001.1"/>
</dbReference>
<dbReference type="STRING" id="1416801.SAMN05192553_101317"/>
<dbReference type="SFLD" id="SFLDS00033">
    <property type="entry name" value="Radical_SAM_Phosphonate_Metabo"/>
    <property type="match status" value="1"/>
</dbReference>
<dbReference type="EMBL" id="FNZH01000001">
    <property type="protein sequence ID" value="SEI79513.1"/>
    <property type="molecule type" value="Genomic_DNA"/>
</dbReference>
<dbReference type="Proteomes" id="UP000199403">
    <property type="component" value="Unassembled WGS sequence"/>
</dbReference>
<dbReference type="AlphaFoldDB" id="A0A1H6THF5"/>
<evidence type="ECO:0000313" key="1">
    <source>
        <dbReference type="EMBL" id="SEI79513.1"/>
    </source>
</evidence>
<dbReference type="GO" id="GO:0019700">
    <property type="term" value="P:organic phosphonate catabolic process"/>
    <property type="evidence" value="ECO:0007669"/>
    <property type="project" value="InterPro"/>
</dbReference>
<dbReference type="GO" id="GO:0051539">
    <property type="term" value="F:4 iron, 4 sulfur cluster binding"/>
    <property type="evidence" value="ECO:0007669"/>
    <property type="project" value="InterPro"/>
</dbReference>
<reference evidence="2" key="1">
    <citation type="submission" date="2016-10" db="EMBL/GenBank/DDBJ databases">
        <authorList>
            <person name="Varghese N."/>
            <person name="Submissions S."/>
        </authorList>
    </citation>
    <scope>NUCLEOTIDE SEQUENCE [LARGE SCALE GENOMIC DNA]</scope>
    <source>
        <strain evidence="2">IBRC-M 10761</strain>
    </source>
</reference>
<gene>
    <name evidence="1" type="ORF">SAMN05192553_101317</name>
</gene>
<keyword evidence="1" id="KW-0456">Lyase</keyword>
<name>A0A1H6THF5_9BACT</name>
<dbReference type="OrthoDB" id="9803851at2"/>
<evidence type="ECO:0000313" key="2">
    <source>
        <dbReference type="Proteomes" id="UP000199403"/>
    </source>
</evidence>
<proteinExistence type="predicted"/>
<dbReference type="PIRSF" id="PIRSF011468">
    <property type="entry name" value="PhnJ"/>
    <property type="match status" value="1"/>
</dbReference>
<organism evidence="1 2">
    <name type="scientific">Cyclobacterium xiamenense</name>
    <dbReference type="NCBI Taxonomy" id="1297121"/>
    <lineage>
        <taxon>Bacteria</taxon>
        <taxon>Pseudomonadati</taxon>
        <taxon>Bacteroidota</taxon>
        <taxon>Cytophagia</taxon>
        <taxon>Cytophagales</taxon>
        <taxon>Cyclobacteriaceae</taxon>
        <taxon>Cyclobacterium</taxon>
    </lineage>
</organism>
<sequence length="304" mass="35336">MIKTKKFNRPYNYAFIDEATKKEIRRKLLKAVCIPGYQVPYSSPEMPIARGWGTGGLHVTLAIIGKKDIFKIIDQGNDESVNACNLRDFVHAAAECKVTFDTSQASIIQTRHRITEEKLTDQQIMVFQVPQPEPLRSVERYEKNTREMHAEMNYAKMWISLYEAYVKYGAIMHGAGYPVMVNRRYIMSPSPIPRWDVPNLHQSDCLYLFGAGREKRLYAIPPHTEVEALEFDDVTFEIEKFLGTPCEVTQEEIAFLDEIYEEGGKKKHLINDSNYLDKRKNRQAILQHTNPYLEEHKTEQNERK</sequence>